<keyword evidence="12" id="KW-1185">Reference proteome</keyword>
<dbReference type="InterPro" id="IPR013786">
    <property type="entry name" value="AcylCoA_DH/ox_N"/>
</dbReference>
<dbReference type="Gene3D" id="1.20.140.10">
    <property type="entry name" value="Butyryl-CoA Dehydrogenase, subunit A, domain 3"/>
    <property type="match status" value="1"/>
</dbReference>
<name>A0A2R5GYP3_9STRA</name>
<dbReference type="InParanoid" id="A0A2R5GYP3"/>
<proteinExistence type="inferred from homology"/>
<organism evidence="11 12">
    <name type="scientific">Hondaea fermentalgiana</name>
    <dbReference type="NCBI Taxonomy" id="2315210"/>
    <lineage>
        <taxon>Eukaryota</taxon>
        <taxon>Sar</taxon>
        <taxon>Stramenopiles</taxon>
        <taxon>Bigyra</taxon>
        <taxon>Labyrinthulomycetes</taxon>
        <taxon>Thraustochytrida</taxon>
        <taxon>Thraustochytriidae</taxon>
        <taxon>Hondaea</taxon>
    </lineage>
</organism>
<keyword evidence="4 7" id="KW-0274">FAD</keyword>
<dbReference type="PANTHER" id="PTHR43884">
    <property type="entry name" value="ACYL-COA DEHYDROGENASE"/>
    <property type="match status" value="1"/>
</dbReference>
<evidence type="ECO:0000313" key="12">
    <source>
        <dbReference type="Proteomes" id="UP000241890"/>
    </source>
</evidence>
<dbReference type="FunFam" id="2.40.110.10:FF:000002">
    <property type="entry name" value="Acyl-CoA dehydrogenase fadE12"/>
    <property type="match status" value="1"/>
</dbReference>
<accession>A0A2R5GYP3</accession>
<dbReference type="Proteomes" id="UP000241890">
    <property type="component" value="Unassembled WGS sequence"/>
</dbReference>
<evidence type="ECO:0000313" key="11">
    <source>
        <dbReference type="EMBL" id="GBG33853.1"/>
    </source>
</evidence>
<dbReference type="InterPro" id="IPR006091">
    <property type="entry name" value="Acyl-CoA_Oxase/DH_mid-dom"/>
</dbReference>
<dbReference type="InterPro" id="IPR009075">
    <property type="entry name" value="AcylCo_DH/oxidase_C"/>
</dbReference>
<reference evidence="11 12" key="1">
    <citation type="submission" date="2017-12" db="EMBL/GenBank/DDBJ databases">
        <title>Sequencing, de novo assembly and annotation of complete genome of a new Thraustochytrid species, strain FCC1311.</title>
        <authorList>
            <person name="Sedici K."/>
            <person name="Godart F."/>
            <person name="Aiese Cigliano R."/>
            <person name="Sanseverino W."/>
            <person name="Barakat M."/>
            <person name="Ortet P."/>
            <person name="Marechal E."/>
            <person name="Cagnac O."/>
            <person name="Amato A."/>
        </authorList>
    </citation>
    <scope>NUCLEOTIDE SEQUENCE [LARGE SCALE GENOMIC DNA]</scope>
</reference>
<evidence type="ECO:0000256" key="4">
    <source>
        <dbReference type="ARBA" id="ARBA00022827"/>
    </source>
</evidence>
<dbReference type="SUPFAM" id="SSF47203">
    <property type="entry name" value="Acyl-CoA dehydrogenase C-terminal domain-like"/>
    <property type="match status" value="1"/>
</dbReference>
<evidence type="ECO:0000259" key="8">
    <source>
        <dbReference type="Pfam" id="PF00441"/>
    </source>
</evidence>
<gene>
    <name evidence="11" type="ORF">FCC1311_054271</name>
</gene>
<dbReference type="AlphaFoldDB" id="A0A2R5GYP3"/>
<dbReference type="InterPro" id="IPR006089">
    <property type="entry name" value="Acyl-CoA_DH_CS"/>
</dbReference>
<evidence type="ECO:0000259" key="10">
    <source>
        <dbReference type="Pfam" id="PF02771"/>
    </source>
</evidence>
<dbReference type="InterPro" id="IPR009100">
    <property type="entry name" value="AcylCoA_DH/oxidase_NM_dom_sf"/>
</dbReference>
<feature type="domain" description="Acyl-CoA dehydrogenase/oxidase N-terminal" evidence="10">
    <location>
        <begin position="41"/>
        <end position="153"/>
    </location>
</feature>
<evidence type="ECO:0000259" key="9">
    <source>
        <dbReference type="Pfam" id="PF02770"/>
    </source>
</evidence>
<feature type="domain" description="Acyl-CoA oxidase/dehydrogenase middle" evidence="9">
    <location>
        <begin position="158"/>
        <end position="254"/>
    </location>
</feature>
<dbReference type="Gene3D" id="2.40.110.10">
    <property type="entry name" value="Butyryl-CoA Dehydrogenase, subunit A, domain 2"/>
    <property type="match status" value="1"/>
</dbReference>
<comment type="cofactor">
    <cofactor evidence="1 7">
        <name>FAD</name>
        <dbReference type="ChEBI" id="CHEBI:57692"/>
    </cofactor>
</comment>
<dbReference type="EMBL" id="BEYU01000171">
    <property type="protein sequence ID" value="GBG33853.1"/>
    <property type="molecule type" value="Genomic_DNA"/>
</dbReference>
<feature type="domain" description="Acyl-CoA dehydrogenase/oxidase C-terminal" evidence="8">
    <location>
        <begin position="272"/>
        <end position="414"/>
    </location>
</feature>
<evidence type="ECO:0000256" key="1">
    <source>
        <dbReference type="ARBA" id="ARBA00001974"/>
    </source>
</evidence>
<dbReference type="InterPro" id="IPR037069">
    <property type="entry name" value="AcylCoA_DH/ox_N_sf"/>
</dbReference>
<evidence type="ECO:0000256" key="3">
    <source>
        <dbReference type="ARBA" id="ARBA00022630"/>
    </source>
</evidence>
<dbReference type="OrthoDB" id="9988775at2759"/>
<dbReference type="Pfam" id="PF02771">
    <property type="entry name" value="Acyl-CoA_dh_N"/>
    <property type="match status" value="1"/>
</dbReference>
<comment type="caution">
    <text evidence="11">The sequence shown here is derived from an EMBL/GenBank/DDBJ whole genome shotgun (WGS) entry which is preliminary data.</text>
</comment>
<evidence type="ECO:0000256" key="7">
    <source>
        <dbReference type="RuleBase" id="RU362125"/>
    </source>
</evidence>
<dbReference type="GO" id="GO:0050660">
    <property type="term" value="F:flavin adenine dinucleotide binding"/>
    <property type="evidence" value="ECO:0007669"/>
    <property type="project" value="InterPro"/>
</dbReference>
<comment type="catalytic activity">
    <reaction evidence="6">
        <text>(2S)-2-methylbutanoyl-CoA + oxidized [electron-transfer flavoprotein] + H(+) = (2E)-2-methylbut-2-enoyl-CoA + reduced [electron-transfer flavoprotein]</text>
        <dbReference type="Rhea" id="RHEA:48256"/>
        <dbReference type="Rhea" id="RHEA-COMP:10685"/>
        <dbReference type="Rhea" id="RHEA-COMP:10686"/>
        <dbReference type="ChEBI" id="CHEBI:15378"/>
        <dbReference type="ChEBI" id="CHEBI:57337"/>
        <dbReference type="ChEBI" id="CHEBI:57692"/>
        <dbReference type="ChEBI" id="CHEBI:58307"/>
        <dbReference type="ChEBI" id="CHEBI:88166"/>
    </reaction>
    <physiologicalReaction direction="left-to-right" evidence="6">
        <dbReference type="Rhea" id="RHEA:48257"/>
    </physiologicalReaction>
</comment>
<dbReference type="FunFam" id="1.20.140.10:FF:000001">
    <property type="entry name" value="Acyl-CoA dehydrogenase"/>
    <property type="match status" value="1"/>
</dbReference>
<dbReference type="Pfam" id="PF02770">
    <property type="entry name" value="Acyl-CoA_dh_M"/>
    <property type="match status" value="1"/>
</dbReference>
<evidence type="ECO:0000256" key="2">
    <source>
        <dbReference type="ARBA" id="ARBA00009347"/>
    </source>
</evidence>
<keyword evidence="5 7" id="KW-0560">Oxidoreductase</keyword>
<protein>
    <submittedName>
        <fullName evidence="11">Isovaleryl-CoA dehydrogenase, mitochondrial</fullName>
    </submittedName>
</protein>
<dbReference type="SUPFAM" id="SSF56645">
    <property type="entry name" value="Acyl-CoA dehydrogenase NM domain-like"/>
    <property type="match status" value="1"/>
</dbReference>
<keyword evidence="3 7" id="KW-0285">Flavoprotein</keyword>
<dbReference type="InterPro" id="IPR046373">
    <property type="entry name" value="Acyl-CoA_Oxase/DH_mid-dom_sf"/>
</dbReference>
<evidence type="ECO:0000256" key="5">
    <source>
        <dbReference type="ARBA" id="ARBA00023002"/>
    </source>
</evidence>
<dbReference type="PROSITE" id="PS00073">
    <property type="entry name" value="ACYL_COA_DH_2"/>
    <property type="match status" value="1"/>
</dbReference>
<evidence type="ECO:0000256" key="6">
    <source>
        <dbReference type="ARBA" id="ARBA00049552"/>
    </source>
</evidence>
<dbReference type="GO" id="GO:0008470">
    <property type="term" value="F:3-methylbutanoyl-CoA dehydrogenase activity"/>
    <property type="evidence" value="ECO:0007669"/>
    <property type="project" value="TreeGrafter"/>
</dbReference>
<sequence length="422" mass="46293">MLARSPKTFLLQAGARAKSAALLAHGARAMSSVGVDIYNPTDEHRALRQMVRKFAEEEVDPQALEYNREEKFNIDLYRKLGDLGLLGLTVPTKYGGSEMDCSAVCSVHEELAAADPAFCLSYLAHSLLFVNNLTRNGSEEQKQKWLPDSCSGKIIGGMGMSEPNHGTDVLGLQTSATKDGDEWVLKGSKMWITNGCIDDETLGDIFLVYARTGPRAISLFLVEKGMPGFSLGQRIKDKCGMRASATAELVFDDVRLPAENLVGEEGGAVVCMMRNLEVERIALGAMSCGIARRSFEVMNQYAKDRVAFGQPLTQFGQIQRYIGESYAQYMAGRAYTYDVAQRIDLDESGHRLETDGVKLFTTAMGKAVADNAIQVLGGAGYIGDYQVERLWRDAKLLEIGGGTLESHQKNMVRELSQISKIE</sequence>
<dbReference type="PANTHER" id="PTHR43884:SF12">
    <property type="entry name" value="ISOVALERYL-COA DEHYDROGENASE, MITOCHONDRIAL-RELATED"/>
    <property type="match status" value="1"/>
</dbReference>
<dbReference type="Pfam" id="PF00441">
    <property type="entry name" value="Acyl-CoA_dh_1"/>
    <property type="match status" value="1"/>
</dbReference>
<comment type="similarity">
    <text evidence="2 7">Belongs to the acyl-CoA dehydrogenase family.</text>
</comment>
<dbReference type="InterPro" id="IPR036250">
    <property type="entry name" value="AcylCo_DH-like_C"/>
</dbReference>
<dbReference type="FunFam" id="1.10.540.10:FF:000002">
    <property type="entry name" value="Acyl-CoA dehydrogenase FadE19"/>
    <property type="match status" value="1"/>
</dbReference>
<dbReference type="PIRSF" id="PIRSF016578">
    <property type="entry name" value="HsaA"/>
    <property type="match status" value="1"/>
</dbReference>
<dbReference type="GO" id="GO:0006552">
    <property type="term" value="P:L-leucine catabolic process"/>
    <property type="evidence" value="ECO:0007669"/>
    <property type="project" value="TreeGrafter"/>
</dbReference>
<dbReference type="Gene3D" id="1.10.540.10">
    <property type="entry name" value="Acyl-CoA dehydrogenase/oxidase, N-terminal domain"/>
    <property type="match status" value="1"/>
</dbReference>